<dbReference type="Proteomes" id="UP001597012">
    <property type="component" value="Unassembled WGS sequence"/>
</dbReference>
<dbReference type="EMBL" id="JBHTHY010000004">
    <property type="protein sequence ID" value="MFD0797193.1"/>
    <property type="molecule type" value="Genomic_DNA"/>
</dbReference>
<dbReference type="PANTHER" id="PTHR37937:SF1">
    <property type="entry name" value="CONJUGATIVE TRANSFER: DNA TRANSPORT"/>
    <property type="match status" value="1"/>
</dbReference>
<dbReference type="InterPro" id="IPR027417">
    <property type="entry name" value="P-loop_NTPase"/>
</dbReference>
<keyword evidence="8" id="KW-1185">Reference proteome</keyword>
<dbReference type="InterPro" id="IPR003688">
    <property type="entry name" value="TraG/VirD4"/>
</dbReference>
<organism evidence="7 8">
    <name type="scientific">Maribacter chungangensis</name>
    <dbReference type="NCBI Taxonomy" id="1069117"/>
    <lineage>
        <taxon>Bacteria</taxon>
        <taxon>Pseudomonadati</taxon>
        <taxon>Bacteroidota</taxon>
        <taxon>Flavobacteriia</taxon>
        <taxon>Flavobacteriales</taxon>
        <taxon>Flavobacteriaceae</taxon>
        <taxon>Maribacter</taxon>
    </lineage>
</organism>
<dbReference type="InterPro" id="IPR051539">
    <property type="entry name" value="T4SS-coupling_protein"/>
</dbReference>
<evidence type="ECO:0000313" key="8">
    <source>
        <dbReference type="Proteomes" id="UP001597012"/>
    </source>
</evidence>
<comment type="caution">
    <text evidence="7">The sequence shown here is derived from an EMBL/GenBank/DDBJ whole genome shotgun (WGS) entry which is preliminary data.</text>
</comment>
<dbReference type="Gene3D" id="3.40.50.300">
    <property type="entry name" value="P-loop containing nucleotide triphosphate hydrolases"/>
    <property type="match status" value="1"/>
</dbReference>
<comment type="similarity">
    <text evidence="2">Belongs to the VirD4/TraG family.</text>
</comment>
<keyword evidence="6" id="KW-0472">Membrane</keyword>
<reference evidence="8" key="1">
    <citation type="journal article" date="2019" name="Int. J. Syst. Evol. Microbiol.">
        <title>The Global Catalogue of Microorganisms (GCM) 10K type strain sequencing project: providing services to taxonomists for standard genome sequencing and annotation.</title>
        <authorList>
            <consortium name="The Broad Institute Genomics Platform"/>
            <consortium name="The Broad Institute Genome Sequencing Center for Infectious Disease"/>
            <person name="Wu L."/>
            <person name="Ma J."/>
        </authorList>
    </citation>
    <scope>NUCLEOTIDE SEQUENCE [LARGE SCALE GENOMIC DNA]</scope>
    <source>
        <strain evidence="8">CCUG 61948</strain>
    </source>
</reference>
<name>A0ABW3B1P2_9FLAO</name>
<evidence type="ECO:0000313" key="7">
    <source>
        <dbReference type="EMBL" id="MFD0797193.1"/>
    </source>
</evidence>
<keyword evidence="3" id="KW-1003">Cell membrane</keyword>
<dbReference type="SUPFAM" id="SSF52540">
    <property type="entry name" value="P-loop containing nucleoside triphosphate hydrolases"/>
    <property type="match status" value="1"/>
</dbReference>
<evidence type="ECO:0000256" key="2">
    <source>
        <dbReference type="ARBA" id="ARBA00008806"/>
    </source>
</evidence>
<dbReference type="PANTHER" id="PTHR37937">
    <property type="entry name" value="CONJUGATIVE TRANSFER: DNA TRANSPORT"/>
    <property type="match status" value="1"/>
</dbReference>
<evidence type="ECO:0000256" key="4">
    <source>
        <dbReference type="ARBA" id="ARBA00022692"/>
    </source>
</evidence>
<proteinExistence type="inferred from homology"/>
<evidence type="ECO:0000256" key="5">
    <source>
        <dbReference type="ARBA" id="ARBA00022989"/>
    </source>
</evidence>
<evidence type="ECO:0000256" key="3">
    <source>
        <dbReference type="ARBA" id="ARBA00022475"/>
    </source>
</evidence>
<sequence length="445" mass="50970">MPKKYQVKFHLRNGTLNMKNVRRGVSIIGSAGSGKTESVVFNFLKHFNTHGFCGIIHDYKNFEITKMAYPLFQNSKIPFHIISFDDIYSRVNPIAPRYMVDEESVNEISRVLLENLLEQKESGSSGSSKFFNDAVEGLLGGLIWKLKTEHPKYCTLPHLIATYQYLDTEQLVSFLSSDFTSKAMANAFISGIASERQTAGVMSTLANALKKVSTQRIFMTLSADEIPLDINNPKHPSVISLVNNPKFDTAYSPVIATIIHTITKQMSVRNRLSSFFLAEEASTFRLLNMQRIPATLRSYDIMTVYVLQDKIQNDLMYGDKASKAILSNLSYQFFGKANDPDTAKYYERFFEIIKQPTRSISKSSNWNFDARITKGEKDVSKIRADVFFRLKRGEFIAFADGKDKRVKFERPDIKRELPKPVYAQNHPEIRANFQRIHLEVRRLFK</sequence>
<dbReference type="CDD" id="cd01127">
    <property type="entry name" value="TrwB_TraG_TraD_VirD4"/>
    <property type="match status" value="1"/>
</dbReference>
<dbReference type="RefSeq" id="WP_379933556.1">
    <property type="nucleotide sequence ID" value="NZ_JBHTHY010000004.1"/>
</dbReference>
<comment type="subcellular location">
    <subcellularLocation>
        <location evidence="1">Cell membrane</location>
        <topology evidence="1">Multi-pass membrane protein</topology>
    </subcellularLocation>
</comment>
<accession>A0ABW3B1P2</accession>
<evidence type="ECO:0000256" key="1">
    <source>
        <dbReference type="ARBA" id="ARBA00004651"/>
    </source>
</evidence>
<evidence type="ECO:0000256" key="6">
    <source>
        <dbReference type="ARBA" id="ARBA00023136"/>
    </source>
</evidence>
<dbReference type="Pfam" id="PF02534">
    <property type="entry name" value="T4SS-DNA_transf"/>
    <property type="match status" value="1"/>
</dbReference>
<gene>
    <name evidence="7" type="ORF">ACFQZJ_06965</name>
</gene>
<protein>
    <submittedName>
        <fullName evidence="7">Type IV secretory system conjugative DNA transfer family protein</fullName>
    </submittedName>
</protein>
<keyword evidence="5" id="KW-1133">Transmembrane helix</keyword>
<keyword evidence="4" id="KW-0812">Transmembrane</keyword>